<sequence>MAGNKQVSVRLPLLVLAAIALALQLSGLLERADHRLGDWLLARHAASRLPPDDIVVIGIDQRSLELMLEEAGSWPWPRAIHGELLEGLAPFEPKAIAFDLMFNEADVFGGESDAYFKDVVAAQDNLFMPSALMDSGNLAPLSRLPPSFGAVRGPGADPDAAATLLVPLVLDETSWRGGLINFEADDDGTGRHYRLWKEIGGWRLGWMAPNVAAFTGATLPDQETLRLHWFGQAPKTISFVDLFHDLGQREPRIAPTLRGKILLIAPTAPSLFDLRPTPVATGTPGVHILTTAIANLRAGDWLRDLPSRWPLALLLSAAVVVAFRRRASPVRTGLGLGLASALLVLAAWALFRANLYAPVGAALLLGWVAFAVFTVEGQRRERREREATVGLFGRFLDPRVVKGLVESGELDRERRPEAREITILFSDIRGFTTLSETRSPEQVVDLLNRYFTRQVEVIYRHGGTLDKFIGDAVMAFWNAPTESPDHARRAVNAALDMLEALDEFKRELAGRDEGLGDFDIGIGLHTGPAVVGFLGSDSRMEYTAIGDTVNLGSRIEGTTKGVARVLVSNSTRDACAGSAELRFTHRGQFKVKGREQPVDLYEPERADDAS</sequence>
<feature type="domain" description="Guanylate cyclase" evidence="2">
    <location>
        <begin position="422"/>
        <end position="556"/>
    </location>
</feature>
<accession>A0A091BBI5</accession>
<keyword evidence="1" id="KW-0472">Membrane</keyword>
<dbReference type="Proteomes" id="UP000029392">
    <property type="component" value="Unassembled WGS sequence"/>
</dbReference>
<dbReference type="InterPro" id="IPR050697">
    <property type="entry name" value="Adenylyl/Guanylyl_Cyclase_3/4"/>
</dbReference>
<dbReference type="RefSeq" id="WP_052385710.1">
    <property type="nucleotide sequence ID" value="NZ_AVCH01000104.1"/>
</dbReference>
<keyword evidence="1" id="KW-1133">Transmembrane helix</keyword>
<dbReference type="SMART" id="SM01080">
    <property type="entry name" value="CHASE2"/>
    <property type="match status" value="1"/>
</dbReference>
<dbReference type="InterPro" id="IPR001054">
    <property type="entry name" value="A/G_cyclase"/>
</dbReference>
<evidence type="ECO:0000256" key="1">
    <source>
        <dbReference type="SAM" id="Phobius"/>
    </source>
</evidence>
<dbReference type="PATRIC" id="fig|1384054.3.peg.997"/>
<dbReference type="EMBL" id="AVCH01000104">
    <property type="protein sequence ID" value="KFN49993.1"/>
    <property type="molecule type" value="Genomic_DNA"/>
</dbReference>
<dbReference type="eggNOG" id="COG4252">
    <property type="taxonomic scope" value="Bacteria"/>
</dbReference>
<evidence type="ECO:0000313" key="4">
    <source>
        <dbReference type="Proteomes" id="UP000029392"/>
    </source>
</evidence>
<dbReference type="eggNOG" id="COG2114">
    <property type="taxonomic scope" value="Bacteria"/>
</dbReference>
<dbReference type="SUPFAM" id="SSF55073">
    <property type="entry name" value="Nucleotide cyclase"/>
    <property type="match status" value="1"/>
</dbReference>
<feature type="transmembrane region" description="Helical" evidence="1">
    <location>
        <begin position="307"/>
        <end position="323"/>
    </location>
</feature>
<dbReference type="STRING" id="1384054.N790_01105"/>
<comment type="caution">
    <text evidence="3">The sequence shown here is derived from an EMBL/GenBank/DDBJ whole genome shotgun (WGS) entry which is preliminary data.</text>
</comment>
<name>A0A091BBI5_9GAMM</name>
<dbReference type="GO" id="GO:0035556">
    <property type="term" value="P:intracellular signal transduction"/>
    <property type="evidence" value="ECO:0007669"/>
    <property type="project" value="InterPro"/>
</dbReference>
<dbReference type="GO" id="GO:0006171">
    <property type="term" value="P:cAMP biosynthetic process"/>
    <property type="evidence" value="ECO:0007669"/>
    <property type="project" value="TreeGrafter"/>
</dbReference>
<dbReference type="AlphaFoldDB" id="A0A091BBI5"/>
<feature type="transmembrane region" description="Helical" evidence="1">
    <location>
        <begin position="330"/>
        <end position="349"/>
    </location>
</feature>
<dbReference type="OrthoDB" id="9803824at2"/>
<dbReference type="CDD" id="cd07302">
    <property type="entry name" value="CHD"/>
    <property type="match status" value="1"/>
</dbReference>
<gene>
    <name evidence="3" type="ORF">N790_01105</name>
</gene>
<proteinExistence type="predicted"/>
<dbReference type="SMART" id="SM00044">
    <property type="entry name" value="CYCc"/>
    <property type="match status" value="1"/>
</dbReference>
<dbReference type="GO" id="GO:0004016">
    <property type="term" value="F:adenylate cyclase activity"/>
    <property type="evidence" value="ECO:0007669"/>
    <property type="project" value="UniProtKB-ARBA"/>
</dbReference>
<dbReference type="PANTHER" id="PTHR43081">
    <property type="entry name" value="ADENYLATE CYCLASE, TERMINAL-DIFFERENTIATION SPECIFIC-RELATED"/>
    <property type="match status" value="1"/>
</dbReference>
<feature type="transmembrane region" description="Helical" evidence="1">
    <location>
        <begin position="355"/>
        <end position="375"/>
    </location>
</feature>
<evidence type="ECO:0000259" key="2">
    <source>
        <dbReference type="PROSITE" id="PS50125"/>
    </source>
</evidence>
<keyword evidence="4" id="KW-1185">Reference proteome</keyword>
<dbReference type="PANTHER" id="PTHR43081:SF1">
    <property type="entry name" value="ADENYLATE CYCLASE, TERMINAL-DIFFERENTIATION SPECIFIC"/>
    <property type="match status" value="1"/>
</dbReference>
<dbReference type="Pfam" id="PF05226">
    <property type="entry name" value="CHASE2"/>
    <property type="match status" value="1"/>
</dbReference>
<dbReference type="PROSITE" id="PS50125">
    <property type="entry name" value="GUANYLATE_CYCLASE_2"/>
    <property type="match status" value="1"/>
</dbReference>
<dbReference type="InterPro" id="IPR007890">
    <property type="entry name" value="CHASE2"/>
</dbReference>
<protein>
    <recommendedName>
        <fullName evidence="2">Guanylate cyclase domain-containing protein</fullName>
    </recommendedName>
</protein>
<reference evidence="3 4" key="1">
    <citation type="submission" date="2013-09" db="EMBL/GenBank/DDBJ databases">
        <title>Genome sequencing of Arenimonas malthae.</title>
        <authorList>
            <person name="Chen F."/>
            <person name="Wang G."/>
        </authorList>
    </citation>
    <scope>NUCLEOTIDE SEQUENCE [LARGE SCALE GENOMIC DNA]</scope>
    <source>
        <strain evidence="3 4">CC-JY-1</strain>
    </source>
</reference>
<organism evidence="3 4">
    <name type="scientific">Arenimonas malthae CC-JY-1</name>
    <dbReference type="NCBI Taxonomy" id="1384054"/>
    <lineage>
        <taxon>Bacteria</taxon>
        <taxon>Pseudomonadati</taxon>
        <taxon>Pseudomonadota</taxon>
        <taxon>Gammaproteobacteria</taxon>
        <taxon>Lysobacterales</taxon>
        <taxon>Lysobacteraceae</taxon>
        <taxon>Arenimonas</taxon>
    </lineage>
</organism>
<evidence type="ECO:0000313" key="3">
    <source>
        <dbReference type="EMBL" id="KFN49993.1"/>
    </source>
</evidence>
<dbReference type="Pfam" id="PF00211">
    <property type="entry name" value="Guanylate_cyc"/>
    <property type="match status" value="1"/>
</dbReference>
<dbReference type="InterPro" id="IPR029787">
    <property type="entry name" value="Nucleotide_cyclase"/>
</dbReference>
<dbReference type="Gene3D" id="3.30.70.1230">
    <property type="entry name" value="Nucleotide cyclase"/>
    <property type="match status" value="1"/>
</dbReference>
<keyword evidence="1" id="KW-0812">Transmembrane</keyword>